<feature type="transmembrane region" description="Helical" evidence="1">
    <location>
        <begin position="321"/>
        <end position="345"/>
    </location>
</feature>
<feature type="transmembrane region" description="Helical" evidence="1">
    <location>
        <begin position="256"/>
        <end position="277"/>
    </location>
</feature>
<protein>
    <submittedName>
        <fullName evidence="2">NnrS family protein</fullName>
    </submittedName>
</protein>
<sequence length="418" mass="44083">MTDPDAEGSWRWRHLLAAPHRPGFFLAMVVLGASALWWAAVQLQRTGLLPTVPMALPPSLVHGAVMTFGFFPLFFCGFLFTAGPRWLGVRPPAVPRLLPALAVQAAGWLVWLAGSHVHAGLAAAGLVLAASGLLRATLLFWSLVRASREHDRVHPRLAGLALGIGCAALAALAAAVWAGAVSTAHTLVASALWGFVALMFVAVGHRMIPFFGPPGGTRLAAAGEWSVLWLLAGTMLFEALAAWLQAWLTATPLWQLARAVLELAAGSVLLWLAAAWIRASNLRIRLLAMLHAGLVWIALALLLQAGAALRSWSSGDAALPLAGLHALAMGGLGSLMLAMVTRVSAAHAGRPQVADNLVWTLFWLLQAATIMRVAATLPLMPAQPLLTAASAVWAAVVLAWGVRYGSGYGRIATAARQR</sequence>
<reference evidence="2 3" key="1">
    <citation type="journal article" date="2020" name="Nature">
        <title>Bacterial chemolithoautotrophy via manganese oxidation.</title>
        <authorList>
            <person name="Yu H."/>
            <person name="Leadbetter J.R."/>
        </authorList>
    </citation>
    <scope>NUCLEOTIDE SEQUENCE [LARGE SCALE GENOMIC DNA]</scope>
    <source>
        <strain evidence="2 3">RBP-1</strain>
    </source>
</reference>
<keyword evidence="1" id="KW-0812">Transmembrane</keyword>
<dbReference type="Pfam" id="PF05940">
    <property type="entry name" value="NnrS"/>
    <property type="match status" value="1"/>
</dbReference>
<dbReference type="EMBL" id="VTOX01000002">
    <property type="protein sequence ID" value="NKE65787.1"/>
    <property type="molecule type" value="Genomic_DNA"/>
</dbReference>
<dbReference type="RefSeq" id="WP_168106872.1">
    <property type="nucleotide sequence ID" value="NZ_VTOX01000002.1"/>
</dbReference>
<gene>
    <name evidence="2" type="ORF">RAMLITH_08120</name>
</gene>
<evidence type="ECO:0000313" key="2">
    <source>
        <dbReference type="EMBL" id="NKE65787.1"/>
    </source>
</evidence>
<feature type="transmembrane region" description="Helical" evidence="1">
    <location>
        <begin position="289"/>
        <end position="309"/>
    </location>
</feature>
<keyword evidence="1" id="KW-0472">Membrane</keyword>
<evidence type="ECO:0000256" key="1">
    <source>
        <dbReference type="SAM" id="Phobius"/>
    </source>
</evidence>
<feature type="transmembrane region" description="Helical" evidence="1">
    <location>
        <begin position="119"/>
        <end position="144"/>
    </location>
</feature>
<dbReference type="InterPro" id="IPR010266">
    <property type="entry name" value="NnrS"/>
</dbReference>
<feature type="transmembrane region" description="Helical" evidence="1">
    <location>
        <begin position="93"/>
        <end position="113"/>
    </location>
</feature>
<feature type="transmembrane region" description="Helical" evidence="1">
    <location>
        <begin position="60"/>
        <end position="81"/>
    </location>
</feature>
<proteinExistence type="predicted"/>
<keyword evidence="1" id="KW-1133">Transmembrane helix</keyword>
<feature type="transmembrane region" description="Helical" evidence="1">
    <location>
        <begin position="184"/>
        <end position="204"/>
    </location>
</feature>
<dbReference type="AlphaFoldDB" id="A0A7X6DEN1"/>
<dbReference type="Proteomes" id="UP000521868">
    <property type="component" value="Unassembled WGS sequence"/>
</dbReference>
<feature type="transmembrane region" description="Helical" evidence="1">
    <location>
        <begin position="225"/>
        <end position="244"/>
    </location>
</feature>
<name>A0A7X6DEN1_9BURK</name>
<comment type="caution">
    <text evidence="2">The sequence shown here is derived from an EMBL/GenBank/DDBJ whole genome shotgun (WGS) entry which is preliminary data.</text>
</comment>
<organism evidence="2 3">
    <name type="scientific">Ramlibacter lithotrophicus</name>
    <dbReference type="NCBI Taxonomy" id="2606681"/>
    <lineage>
        <taxon>Bacteria</taxon>
        <taxon>Pseudomonadati</taxon>
        <taxon>Pseudomonadota</taxon>
        <taxon>Betaproteobacteria</taxon>
        <taxon>Burkholderiales</taxon>
        <taxon>Comamonadaceae</taxon>
        <taxon>Ramlibacter</taxon>
    </lineage>
</organism>
<feature type="transmembrane region" description="Helical" evidence="1">
    <location>
        <begin position="23"/>
        <end position="40"/>
    </location>
</feature>
<accession>A0A7X6DEN1</accession>
<evidence type="ECO:0000313" key="3">
    <source>
        <dbReference type="Proteomes" id="UP000521868"/>
    </source>
</evidence>
<feature type="transmembrane region" description="Helical" evidence="1">
    <location>
        <begin position="156"/>
        <end position="178"/>
    </location>
</feature>
<keyword evidence="3" id="KW-1185">Reference proteome</keyword>
<feature type="transmembrane region" description="Helical" evidence="1">
    <location>
        <begin position="385"/>
        <end position="402"/>
    </location>
</feature>
<feature type="transmembrane region" description="Helical" evidence="1">
    <location>
        <begin position="357"/>
        <end position="379"/>
    </location>
</feature>